<keyword evidence="1" id="KW-0540">Nuclease</keyword>
<dbReference type="InterPro" id="IPR003154">
    <property type="entry name" value="S1/P1nuclease"/>
</dbReference>
<reference evidence="8 9" key="1">
    <citation type="submission" date="2021-12" db="EMBL/GenBank/DDBJ databases">
        <title>Genome sequencing of bacteria with rrn-lacking chromosome and rrn-plasmid.</title>
        <authorList>
            <person name="Anda M."/>
            <person name="Iwasaki W."/>
        </authorList>
    </citation>
    <scope>NUCLEOTIDE SEQUENCE [LARGE SCALE GENOMIC DNA]</scope>
    <source>
        <strain evidence="8 9">NBRC 101262</strain>
    </source>
</reference>
<evidence type="ECO:0000256" key="3">
    <source>
        <dbReference type="ARBA" id="ARBA00022759"/>
    </source>
</evidence>
<dbReference type="Proteomes" id="UP001354989">
    <property type="component" value="Chromosome"/>
</dbReference>
<gene>
    <name evidence="8" type="ORF">PEPS_14950</name>
</gene>
<dbReference type="GO" id="GO:0004519">
    <property type="term" value="F:endonuclease activity"/>
    <property type="evidence" value="ECO:0007669"/>
    <property type="project" value="UniProtKB-KW"/>
</dbReference>
<name>A0ABM7VE38_9BACT</name>
<dbReference type="RefSeq" id="WP_332919246.1">
    <property type="nucleotide sequence ID" value="NZ_AP025292.1"/>
</dbReference>
<organism evidence="8 9">
    <name type="scientific">Persicobacter psychrovividus</name>
    <dbReference type="NCBI Taxonomy" id="387638"/>
    <lineage>
        <taxon>Bacteria</taxon>
        <taxon>Pseudomonadati</taxon>
        <taxon>Bacteroidota</taxon>
        <taxon>Cytophagia</taxon>
        <taxon>Cytophagales</taxon>
        <taxon>Persicobacteraceae</taxon>
        <taxon>Persicobacter</taxon>
    </lineage>
</organism>
<dbReference type="InterPro" id="IPR008947">
    <property type="entry name" value="PLipase_C/P1_nuclease_dom_sf"/>
</dbReference>
<evidence type="ECO:0000256" key="7">
    <source>
        <dbReference type="SAM" id="SignalP"/>
    </source>
</evidence>
<evidence type="ECO:0000256" key="4">
    <source>
        <dbReference type="ARBA" id="ARBA00022801"/>
    </source>
</evidence>
<keyword evidence="5" id="KW-1015">Disulfide bond</keyword>
<evidence type="ECO:0000256" key="6">
    <source>
        <dbReference type="ARBA" id="ARBA00023180"/>
    </source>
</evidence>
<keyword evidence="2" id="KW-0479">Metal-binding</keyword>
<sequence>MKKLNVLAVLMLFAVGQVFAWGQNGHRTVAEVASHHISKKTQKAIIAILGDENMAMAATWPDEIKSDHAYDSCKVYHYVNMKSDETYAQSEKNPHGDAITALQMMSKIVKDKTQPLVRRQEALRYIIHIIGDIHQPMHVGHKEDLGGNLVKVKWFGHKSNLHRVWDSDMIDNTQLSYTELSRHVGVPTKAEIKNWQSSSVEQWVAESHQVATKLYDTVGDGNFSYRYMFDHRETLYNQLEKGGVRLAGYLNALFG</sequence>
<dbReference type="Pfam" id="PF02265">
    <property type="entry name" value="S1-P1_nuclease"/>
    <property type="match status" value="1"/>
</dbReference>
<evidence type="ECO:0000256" key="5">
    <source>
        <dbReference type="ARBA" id="ARBA00023157"/>
    </source>
</evidence>
<keyword evidence="9" id="KW-1185">Reference proteome</keyword>
<dbReference type="Gene3D" id="1.10.575.10">
    <property type="entry name" value="P1 Nuclease"/>
    <property type="match status" value="1"/>
</dbReference>
<dbReference type="PANTHER" id="PTHR33146">
    <property type="entry name" value="ENDONUCLEASE 4"/>
    <property type="match status" value="1"/>
</dbReference>
<dbReference type="SUPFAM" id="SSF48537">
    <property type="entry name" value="Phospholipase C/P1 nuclease"/>
    <property type="match status" value="1"/>
</dbReference>
<dbReference type="CDD" id="cd11010">
    <property type="entry name" value="S1-P1_nuclease"/>
    <property type="match status" value="1"/>
</dbReference>
<feature type="signal peptide" evidence="7">
    <location>
        <begin position="1"/>
        <end position="20"/>
    </location>
</feature>
<keyword evidence="3 8" id="KW-0255">Endonuclease</keyword>
<accession>A0ABM7VE38</accession>
<evidence type="ECO:0000313" key="8">
    <source>
        <dbReference type="EMBL" id="BDC99214.1"/>
    </source>
</evidence>
<evidence type="ECO:0000256" key="1">
    <source>
        <dbReference type="ARBA" id="ARBA00022722"/>
    </source>
</evidence>
<keyword evidence="6" id="KW-0325">Glycoprotein</keyword>
<protein>
    <submittedName>
        <fullName evidence="8">Endonuclease</fullName>
    </submittedName>
</protein>
<feature type="chain" id="PRO_5046804147" evidence="7">
    <location>
        <begin position="21"/>
        <end position="255"/>
    </location>
</feature>
<keyword evidence="4" id="KW-0378">Hydrolase</keyword>
<keyword evidence="7" id="KW-0732">Signal</keyword>
<dbReference type="PANTHER" id="PTHR33146:SF26">
    <property type="entry name" value="ENDONUCLEASE 4"/>
    <property type="match status" value="1"/>
</dbReference>
<evidence type="ECO:0000256" key="2">
    <source>
        <dbReference type="ARBA" id="ARBA00022723"/>
    </source>
</evidence>
<evidence type="ECO:0000313" key="9">
    <source>
        <dbReference type="Proteomes" id="UP001354989"/>
    </source>
</evidence>
<dbReference type="EMBL" id="AP025292">
    <property type="protein sequence ID" value="BDC99214.1"/>
    <property type="molecule type" value="Genomic_DNA"/>
</dbReference>
<proteinExistence type="predicted"/>